<dbReference type="KEGG" id="msj:MSSAC_2496"/>
<dbReference type="EMBL" id="CP009508">
    <property type="protein sequence ID" value="AKB37086.1"/>
    <property type="molecule type" value="Genomic_DNA"/>
</dbReference>
<dbReference type="GO" id="GO:0008184">
    <property type="term" value="F:glycogen phosphorylase activity"/>
    <property type="evidence" value="ECO:0007669"/>
    <property type="project" value="InterPro"/>
</dbReference>
<dbReference type="AlphaFoldDB" id="A0A0E3LDD6"/>
<keyword evidence="2" id="KW-0328">Glycosyltransferase</keyword>
<evidence type="ECO:0000256" key="1">
    <source>
        <dbReference type="ARBA" id="ARBA00006047"/>
    </source>
</evidence>
<protein>
    <submittedName>
        <fullName evidence="2">Glycogen phosphorylase</fullName>
        <ecNumber evidence="2">2.4.1.1</ecNumber>
    </submittedName>
</protein>
<reference evidence="2 3" key="1">
    <citation type="submission" date="2014-07" db="EMBL/GenBank/DDBJ databases">
        <title>Methanogenic archaea and the global carbon cycle.</title>
        <authorList>
            <person name="Henriksen J.R."/>
            <person name="Luke J."/>
            <person name="Reinhart S."/>
            <person name="Benedict M.N."/>
            <person name="Youngblut N.D."/>
            <person name="Metcalf M.E."/>
            <person name="Whitaker R.J."/>
            <person name="Metcalf W.W."/>
        </authorList>
    </citation>
    <scope>NUCLEOTIDE SEQUENCE [LARGE SCALE GENOMIC DNA]</scope>
    <source>
        <strain evidence="2 3">C2J</strain>
    </source>
</reference>
<dbReference type="InterPro" id="IPR000811">
    <property type="entry name" value="Glyco_trans_35"/>
</dbReference>
<dbReference type="InterPro" id="IPR011834">
    <property type="entry name" value="Agluc_phsphrylas"/>
</dbReference>
<dbReference type="GO" id="GO:0005975">
    <property type="term" value="P:carbohydrate metabolic process"/>
    <property type="evidence" value="ECO:0007669"/>
    <property type="project" value="InterPro"/>
</dbReference>
<dbReference type="PANTHER" id="PTHR42655:SF1">
    <property type="entry name" value="GLYCOGEN PHOSPHORYLASE"/>
    <property type="match status" value="1"/>
</dbReference>
<dbReference type="Pfam" id="PF00343">
    <property type="entry name" value="Phosphorylase"/>
    <property type="match status" value="1"/>
</dbReference>
<dbReference type="NCBIfam" id="TIGR02094">
    <property type="entry name" value="more_P_ylases"/>
    <property type="match status" value="1"/>
</dbReference>
<comment type="similarity">
    <text evidence="1">Belongs to the glycogen phosphorylase family.</text>
</comment>
<dbReference type="PANTHER" id="PTHR42655">
    <property type="entry name" value="GLYCOGEN PHOSPHORYLASE"/>
    <property type="match status" value="1"/>
</dbReference>
<accession>A0A0E3LDD6</accession>
<name>A0A0E3LDD6_9EURY</name>
<proteinExistence type="inferred from homology"/>
<evidence type="ECO:0000313" key="3">
    <source>
        <dbReference type="Proteomes" id="UP000033123"/>
    </source>
</evidence>
<dbReference type="SUPFAM" id="SSF53756">
    <property type="entry name" value="UDP-Glycosyltransferase/glycogen phosphorylase"/>
    <property type="match status" value="1"/>
</dbReference>
<gene>
    <name evidence="2" type="ORF">MSSAC_2496</name>
</gene>
<sequence>MEYSRKLFPGYHLRGITNGVHPCRWACEFFRELFDRYVPGWANEPELLVRVDEVPHEEIWNAHLKAKKALLDHIAEKTGVIMDINVLTLGFARRATAYKRAAMLFSDPERLKEINRTGKLQLVFAGKAHPKDDAGKRVIKEIYNYMTGLRGEIEAVYLENYDLDLAARMVSGVDVWLNTPLPPMEASGTSGMKAACNGVINFSVLDGWWIEGCIEGVNGWAIGPHPMAPTGENERRRIEIKDLYNKMEYLIIPKFYHDRDG</sequence>
<dbReference type="Proteomes" id="UP000033123">
    <property type="component" value="Chromosome"/>
</dbReference>
<dbReference type="InterPro" id="IPR052182">
    <property type="entry name" value="Glycogen/Maltodextrin_Phosph"/>
</dbReference>
<organism evidence="2 3">
    <name type="scientific">Methanosarcina siciliae C2J</name>
    <dbReference type="NCBI Taxonomy" id="1434118"/>
    <lineage>
        <taxon>Archaea</taxon>
        <taxon>Methanobacteriati</taxon>
        <taxon>Methanobacteriota</taxon>
        <taxon>Stenosarchaea group</taxon>
        <taxon>Methanomicrobia</taxon>
        <taxon>Methanosarcinales</taxon>
        <taxon>Methanosarcinaceae</taxon>
        <taxon>Methanosarcina</taxon>
    </lineage>
</organism>
<evidence type="ECO:0000313" key="2">
    <source>
        <dbReference type="EMBL" id="AKB37086.1"/>
    </source>
</evidence>
<dbReference type="Gene3D" id="3.40.50.2000">
    <property type="entry name" value="Glycogen Phosphorylase B"/>
    <property type="match status" value="1"/>
</dbReference>
<dbReference type="EC" id="2.4.1.1" evidence="2"/>
<dbReference type="GO" id="GO:0030170">
    <property type="term" value="F:pyridoxal phosphate binding"/>
    <property type="evidence" value="ECO:0007669"/>
    <property type="project" value="InterPro"/>
</dbReference>
<dbReference type="PATRIC" id="fig|1434118.4.peg.3240"/>
<dbReference type="HOGENOM" id="CLU_1064019_0_0_2"/>
<keyword evidence="2" id="KW-0808">Transferase</keyword>
<dbReference type="STRING" id="1434118.MSSAC_2496"/>